<feature type="region of interest" description="Disordered" evidence="1">
    <location>
        <begin position="54"/>
        <end position="73"/>
    </location>
</feature>
<evidence type="ECO:0000256" key="1">
    <source>
        <dbReference type="SAM" id="MobiDB-lite"/>
    </source>
</evidence>
<name>A0A1F5KMY9_9BACT</name>
<gene>
    <name evidence="2" type="ORF">A3B45_00680</name>
</gene>
<sequence>MSWTNAQKRYSNSALGKAARLKYQSSEKGKASRAVYMARRKAKLAGKEQLEEITPVETKEEASKIEKEAVNQK</sequence>
<protein>
    <submittedName>
        <fullName evidence="2">Uncharacterized protein</fullName>
    </submittedName>
</protein>
<organism evidence="2 3">
    <name type="scientific">Candidatus Daviesbacteria bacterium RIFCSPLOWO2_01_FULL_39_12</name>
    <dbReference type="NCBI Taxonomy" id="1797785"/>
    <lineage>
        <taxon>Bacteria</taxon>
        <taxon>Candidatus Daviesiibacteriota</taxon>
    </lineage>
</organism>
<evidence type="ECO:0000313" key="3">
    <source>
        <dbReference type="Proteomes" id="UP000178565"/>
    </source>
</evidence>
<dbReference type="AlphaFoldDB" id="A0A1F5KMY9"/>
<proteinExistence type="predicted"/>
<evidence type="ECO:0000313" key="2">
    <source>
        <dbReference type="EMBL" id="OGE42155.1"/>
    </source>
</evidence>
<feature type="compositionally biased region" description="Basic and acidic residues" evidence="1">
    <location>
        <begin position="57"/>
        <end position="73"/>
    </location>
</feature>
<reference evidence="2 3" key="1">
    <citation type="journal article" date="2016" name="Nat. Commun.">
        <title>Thousands of microbial genomes shed light on interconnected biogeochemical processes in an aquifer system.</title>
        <authorList>
            <person name="Anantharaman K."/>
            <person name="Brown C.T."/>
            <person name="Hug L.A."/>
            <person name="Sharon I."/>
            <person name="Castelle C.J."/>
            <person name="Probst A.J."/>
            <person name="Thomas B.C."/>
            <person name="Singh A."/>
            <person name="Wilkins M.J."/>
            <person name="Karaoz U."/>
            <person name="Brodie E.L."/>
            <person name="Williams K.H."/>
            <person name="Hubbard S.S."/>
            <person name="Banfield J.F."/>
        </authorList>
    </citation>
    <scope>NUCLEOTIDE SEQUENCE [LARGE SCALE GENOMIC DNA]</scope>
</reference>
<accession>A0A1F5KMY9</accession>
<dbReference type="Proteomes" id="UP000178565">
    <property type="component" value="Unassembled WGS sequence"/>
</dbReference>
<dbReference type="EMBL" id="MFDM01000030">
    <property type="protein sequence ID" value="OGE42155.1"/>
    <property type="molecule type" value="Genomic_DNA"/>
</dbReference>
<comment type="caution">
    <text evidence="2">The sequence shown here is derived from an EMBL/GenBank/DDBJ whole genome shotgun (WGS) entry which is preliminary data.</text>
</comment>